<evidence type="ECO:0000256" key="4">
    <source>
        <dbReference type="ARBA" id="ARBA00022692"/>
    </source>
</evidence>
<dbReference type="PANTHER" id="PTHR12002">
    <property type="entry name" value="CLAUDIN"/>
    <property type="match status" value="1"/>
</dbReference>
<evidence type="ECO:0000313" key="10">
    <source>
        <dbReference type="Proteomes" id="UP000261380"/>
    </source>
</evidence>
<reference evidence="9" key="2">
    <citation type="submission" date="2025-09" db="UniProtKB">
        <authorList>
            <consortium name="Ensembl"/>
        </authorList>
    </citation>
    <scope>IDENTIFICATION</scope>
</reference>
<protein>
    <recommendedName>
        <fullName evidence="8">Claudin</fullName>
    </recommendedName>
</protein>
<evidence type="ECO:0000256" key="1">
    <source>
        <dbReference type="ARBA" id="ARBA00008295"/>
    </source>
</evidence>
<dbReference type="InterPro" id="IPR006187">
    <property type="entry name" value="Claudin"/>
</dbReference>
<evidence type="ECO:0000313" key="9">
    <source>
        <dbReference type="Ensembl" id="ENSXCOP00000008856.1"/>
    </source>
</evidence>
<comment type="subcellular location">
    <subcellularLocation>
        <location evidence="8">Cell junction</location>
        <location evidence="8">Tight junction</location>
    </subcellularLocation>
    <subcellularLocation>
        <location evidence="8">Cell membrane</location>
        <topology evidence="8">Multi-pass membrane protein</topology>
    </subcellularLocation>
</comment>
<feature type="transmembrane region" description="Helical" evidence="8">
    <location>
        <begin position="6"/>
        <end position="29"/>
    </location>
</feature>
<evidence type="ECO:0000256" key="8">
    <source>
        <dbReference type="RuleBase" id="RU060637"/>
    </source>
</evidence>
<keyword evidence="2 8" id="KW-0796">Tight junction</keyword>
<sequence length="114" mass="12991">LSSHFVTFQFYVATLSLGFGSWILVYVSLVDQYWKESTQDGSVILTSAVYENLWMSCASDSTGVYDCREFPSLLALPGNSKTTLTERFICCQNVTRQKSKIHVECQVYMCIYKL</sequence>
<dbReference type="GO" id="GO:0005923">
    <property type="term" value="C:bicellular tight junction"/>
    <property type="evidence" value="ECO:0007669"/>
    <property type="project" value="UniProtKB-SubCell"/>
</dbReference>
<dbReference type="Ensembl" id="ENSXCOT00000008962.1">
    <property type="protein sequence ID" value="ENSXCOP00000008856.1"/>
    <property type="gene ID" value="ENSXCOG00000006750.1"/>
</dbReference>
<dbReference type="STRING" id="32473.ENSXCOP00000008856"/>
<name>A0A3B5LGQ6_9TELE</name>
<evidence type="ECO:0000256" key="6">
    <source>
        <dbReference type="ARBA" id="ARBA00022989"/>
    </source>
</evidence>
<comment type="similarity">
    <text evidence="1 8">Belongs to the claudin family.</text>
</comment>
<proteinExistence type="inferred from homology"/>
<keyword evidence="3 8" id="KW-1003">Cell membrane</keyword>
<evidence type="ECO:0000256" key="7">
    <source>
        <dbReference type="ARBA" id="ARBA00023136"/>
    </source>
</evidence>
<reference evidence="9" key="1">
    <citation type="submission" date="2025-08" db="UniProtKB">
        <authorList>
            <consortium name="Ensembl"/>
        </authorList>
    </citation>
    <scope>IDENTIFICATION</scope>
</reference>
<dbReference type="InterPro" id="IPR017974">
    <property type="entry name" value="Claudin_CS"/>
</dbReference>
<dbReference type="GeneTree" id="ENSGT00940000165100"/>
<dbReference type="InterPro" id="IPR004031">
    <property type="entry name" value="PMP22/EMP/MP20/Claudin"/>
</dbReference>
<dbReference type="Gene3D" id="1.20.140.150">
    <property type="match status" value="1"/>
</dbReference>
<evidence type="ECO:0000256" key="2">
    <source>
        <dbReference type="ARBA" id="ARBA00022427"/>
    </source>
</evidence>
<dbReference type="PROSITE" id="PS01346">
    <property type="entry name" value="CLAUDIN"/>
    <property type="match status" value="1"/>
</dbReference>
<dbReference type="Proteomes" id="UP000261380">
    <property type="component" value="Unplaced"/>
</dbReference>
<keyword evidence="5 8" id="KW-0965">Cell junction</keyword>
<keyword evidence="10" id="KW-1185">Reference proteome</keyword>
<dbReference type="GO" id="GO:0005198">
    <property type="term" value="F:structural molecule activity"/>
    <property type="evidence" value="ECO:0007669"/>
    <property type="project" value="InterPro"/>
</dbReference>
<accession>A0A3B5LGQ6</accession>
<organism evidence="9 10">
    <name type="scientific">Xiphophorus couchianus</name>
    <name type="common">Monterrey platyfish</name>
    <dbReference type="NCBI Taxonomy" id="32473"/>
    <lineage>
        <taxon>Eukaryota</taxon>
        <taxon>Metazoa</taxon>
        <taxon>Chordata</taxon>
        <taxon>Craniata</taxon>
        <taxon>Vertebrata</taxon>
        <taxon>Euteleostomi</taxon>
        <taxon>Actinopterygii</taxon>
        <taxon>Neopterygii</taxon>
        <taxon>Teleostei</taxon>
        <taxon>Neoteleostei</taxon>
        <taxon>Acanthomorphata</taxon>
        <taxon>Ovalentaria</taxon>
        <taxon>Atherinomorphae</taxon>
        <taxon>Cyprinodontiformes</taxon>
        <taxon>Poeciliidae</taxon>
        <taxon>Poeciliinae</taxon>
        <taxon>Xiphophorus</taxon>
    </lineage>
</organism>
<keyword evidence="7 8" id="KW-0472">Membrane</keyword>
<comment type="function">
    <text evidence="8">Claudins function as major constituents of the tight junction complexes that regulate the permeability of epithelia.</text>
</comment>
<dbReference type="GO" id="GO:0005886">
    <property type="term" value="C:plasma membrane"/>
    <property type="evidence" value="ECO:0007669"/>
    <property type="project" value="UniProtKB-SubCell"/>
</dbReference>
<evidence type="ECO:0000256" key="5">
    <source>
        <dbReference type="ARBA" id="ARBA00022949"/>
    </source>
</evidence>
<dbReference type="Pfam" id="PF00822">
    <property type="entry name" value="PMP22_Claudin"/>
    <property type="match status" value="1"/>
</dbReference>
<dbReference type="AlphaFoldDB" id="A0A3B5LGQ6"/>
<keyword evidence="4 8" id="KW-0812">Transmembrane</keyword>
<keyword evidence="6 8" id="KW-1133">Transmembrane helix</keyword>
<comment type="caution">
    <text evidence="8">Lacks conserved residue(s) required for the propagation of feature annotation.</text>
</comment>
<evidence type="ECO:0000256" key="3">
    <source>
        <dbReference type="ARBA" id="ARBA00022475"/>
    </source>
</evidence>